<dbReference type="Gene3D" id="2.170.120.12">
    <property type="entry name" value="DNA-directed RNA polymerase, insert domain"/>
    <property type="match status" value="1"/>
</dbReference>
<dbReference type="AlphaFoldDB" id="A0A6C0L6W5"/>
<proteinExistence type="predicted"/>
<sequence length="369" mass="42896">MNPQISNLSDVGDVYKFTINGINVSLANAIRRTILSDIPTLSFYTETYKDNQCNIQINTTRLHNEILKQRLSCIPIHEKDLNILPGAYILDLDIQNNTDEMIIVTTEHFRIRNKTNGNFLSKDETRRIFPPCQKTQQYIDFARVRPKIGDNIPGEQIKLTAEFSVHNAKENSMFNVVSKCSYGNTPDIKKIDEVWEEHEKKLRSEQLSVDEIDFEKKNFYLLDAQRYYVADSFDFVVQTIGVFENREIIQKACKVLHDKLIAMIQLIDSDGVPINNSETTMDYCFDIILENEDYTLGTVLQYVLYEKYYIKEKIFTYCGFKKFHPHNDDSTLRIAYAQNADKRMAAQHLRFACVDAGAVFKKVHDMFEK</sequence>
<dbReference type="Pfam" id="PF01193">
    <property type="entry name" value="RNA_pol_L"/>
    <property type="match status" value="1"/>
</dbReference>
<dbReference type="InterPro" id="IPR011263">
    <property type="entry name" value="DNA-dir_RNA_pol_RpoA/D/Rpb3"/>
</dbReference>
<dbReference type="PANTHER" id="PTHR11800">
    <property type="entry name" value="DNA-DIRECTED RNA POLYMERASE"/>
    <property type="match status" value="1"/>
</dbReference>
<keyword evidence="2" id="KW-0804">Transcription</keyword>
<dbReference type="GO" id="GO:0005666">
    <property type="term" value="C:RNA polymerase III complex"/>
    <property type="evidence" value="ECO:0007669"/>
    <property type="project" value="TreeGrafter"/>
</dbReference>
<accession>A0A6C0L6W5</accession>
<dbReference type="GO" id="GO:0003899">
    <property type="term" value="F:DNA-directed RNA polymerase activity"/>
    <property type="evidence" value="ECO:0007669"/>
    <property type="project" value="InterPro"/>
</dbReference>
<evidence type="ECO:0000259" key="3">
    <source>
        <dbReference type="SMART" id="SM00662"/>
    </source>
</evidence>
<dbReference type="GO" id="GO:0005736">
    <property type="term" value="C:RNA polymerase I complex"/>
    <property type="evidence" value="ECO:0007669"/>
    <property type="project" value="TreeGrafter"/>
</dbReference>
<reference evidence="4" key="1">
    <citation type="journal article" date="2020" name="Nature">
        <title>Giant virus diversity and host interactions through global metagenomics.</title>
        <authorList>
            <person name="Schulz F."/>
            <person name="Roux S."/>
            <person name="Paez-Espino D."/>
            <person name="Jungbluth S."/>
            <person name="Walsh D.A."/>
            <person name="Denef V.J."/>
            <person name="McMahon K.D."/>
            <person name="Konstantinidis K.T."/>
            <person name="Eloe-Fadrosh E.A."/>
            <person name="Kyrpides N.C."/>
            <person name="Woyke T."/>
        </authorList>
    </citation>
    <scope>NUCLEOTIDE SEQUENCE</scope>
    <source>
        <strain evidence="4">GVMAG-M-3300027759-42</strain>
    </source>
</reference>
<dbReference type="InterPro" id="IPR036603">
    <property type="entry name" value="RBP11-like"/>
</dbReference>
<dbReference type="GO" id="GO:0046983">
    <property type="term" value="F:protein dimerization activity"/>
    <property type="evidence" value="ECO:0007669"/>
    <property type="project" value="InterPro"/>
</dbReference>
<dbReference type="EMBL" id="MN740444">
    <property type="protein sequence ID" value="QHU26689.1"/>
    <property type="molecule type" value="Genomic_DNA"/>
</dbReference>
<dbReference type="SUPFAM" id="SSF55257">
    <property type="entry name" value="RBP11-like subunits of RNA polymerase"/>
    <property type="match status" value="2"/>
</dbReference>
<evidence type="ECO:0000256" key="1">
    <source>
        <dbReference type="ARBA" id="ARBA00022478"/>
    </source>
</evidence>
<evidence type="ECO:0000313" key="4">
    <source>
        <dbReference type="EMBL" id="QHU26689.1"/>
    </source>
</evidence>
<dbReference type="GO" id="GO:0006351">
    <property type="term" value="P:DNA-templated transcription"/>
    <property type="evidence" value="ECO:0007669"/>
    <property type="project" value="InterPro"/>
</dbReference>
<dbReference type="InterPro" id="IPR050518">
    <property type="entry name" value="Rpo3/RPB3_RNA_Pol_subunit"/>
</dbReference>
<dbReference type="Gene3D" id="3.30.1360.10">
    <property type="entry name" value="RNA polymerase, RBP11-like subunit"/>
    <property type="match status" value="2"/>
</dbReference>
<protein>
    <recommendedName>
        <fullName evidence="3">DNA-directed RNA polymerase RpoA/D/Rpb3-type domain-containing protein</fullName>
    </recommendedName>
</protein>
<name>A0A6C0L6W5_9ZZZZ</name>
<organism evidence="4">
    <name type="scientific">viral metagenome</name>
    <dbReference type="NCBI Taxonomy" id="1070528"/>
    <lineage>
        <taxon>unclassified sequences</taxon>
        <taxon>metagenomes</taxon>
        <taxon>organismal metagenomes</taxon>
    </lineage>
</organism>
<evidence type="ECO:0000256" key="2">
    <source>
        <dbReference type="ARBA" id="ARBA00023163"/>
    </source>
</evidence>
<keyword evidence="1" id="KW-0240">DNA-directed RNA polymerase</keyword>
<dbReference type="InterPro" id="IPR036643">
    <property type="entry name" value="RNApol_insert_sf"/>
</dbReference>
<dbReference type="SMART" id="SM00662">
    <property type="entry name" value="RPOLD"/>
    <property type="match status" value="1"/>
</dbReference>
<feature type="domain" description="DNA-directed RNA polymerase RpoA/D/Rpb3-type" evidence="3">
    <location>
        <begin position="14"/>
        <end position="266"/>
    </location>
</feature>
<dbReference type="PANTHER" id="PTHR11800:SF13">
    <property type="entry name" value="DNA-DIRECTED RNA POLYMERASES I AND III SUBUNIT RPAC1"/>
    <property type="match status" value="1"/>
</dbReference>